<evidence type="ECO:0000256" key="6">
    <source>
        <dbReference type="ARBA" id="ARBA00023196"/>
    </source>
</evidence>
<keyword evidence="7" id="KW-0066">ATP synthesis</keyword>
<evidence type="ECO:0000259" key="8">
    <source>
        <dbReference type="Pfam" id="PF02823"/>
    </source>
</evidence>
<comment type="similarity">
    <text evidence="2">Belongs to the ATPase epsilon chain family.</text>
</comment>
<keyword evidence="10" id="KW-1185">Reference proteome</keyword>
<dbReference type="CDD" id="cd12152">
    <property type="entry name" value="F1-ATPase_delta"/>
    <property type="match status" value="1"/>
</dbReference>
<evidence type="ECO:0000256" key="3">
    <source>
        <dbReference type="ARBA" id="ARBA00022448"/>
    </source>
</evidence>
<keyword evidence="5" id="KW-0472">Membrane</keyword>
<gene>
    <name evidence="9" type="ORF">GCM10022286_27140</name>
</gene>
<dbReference type="RefSeq" id="WP_344792416.1">
    <property type="nucleotide sequence ID" value="NZ_BAABBV010000002.1"/>
</dbReference>
<proteinExistence type="inferred from homology"/>
<dbReference type="Gene3D" id="2.60.15.10">
    <property type="entry name" value="F0F1 ATP synthase delta/epsilon subunit, N-terminal"/>
    <property type="match status" value="1"/>
</dbReference>
<accession>A0ABP7ZMN0</accession>
<organism evidence="9 10">
    <name type="scientific">Gryllotalpicola daejeonensis</name>
    <dbReference type="NCBI Taxonomy" id="993087"/>
    <lineage>
        <taxon>Bacteria</taxon>
        <taxon>Bacillati</taxon>
        <taxon>Actinomycetota</taxon>
        <taxon>Actinomycetes</taxon>
        <taxon>Micrococcales</taxon>
        <taxon>Microbacteriaceae</taxon>
        <taxon>Gryllotalpicola</taxon>
    </lineage>
</organism>
<dbReference type="InterPro" id="IPR020546">
    <property type="entry name" value="ATP_synth_F1_dsu/esu_N"/>
</dbReference>
<dbReference type="SUPFAM" id="SSF51344">
    <property type="entry name" value="Epsilon subunit of F1F0-ATP synthase N-terminal domain"/>
    <property type="match status" value="1"/>
</dbReference>
<evidence type="ECO:0000256" key="2">
    <source>
        <dbReference type="ARBA" id="ARBA00005712"/>
    </source>
</evidence>
<dbReference type="EMBL" id="BAABBV010000002">
    <property type="protein sequence ID" value="GAA4164843.1"/>
    <property type="molecule type" value="Genomic_DNA"/>
</dbReference>
<name>A0ABP7ZMN0_9MICO</name>
<dbReference type="Pfam" id="PF02823">
    <property type="entry name" value="ATP-synt_DE_N"/>
    <property type="match status" value="1"/>
</dbReference>
<keyword evidence="6" id="KW-0139">CF(1)</keyword>
<sequence>MAKLLNVSVVAADHKVWSGEAAMVVAKTTDGEIGVLPGREPVLALLASGQVRLTLPGGERITANAEGGYFSVAADIVTIVASKAELV</sequence>
<comment type="caution">
    <text evidence="9">The sequence shown here is derived from an EMBL/GenBank/DDBJ whole genome shotgun (WGS) entry which is preliminary data.</text>
</comment>
<dbReference type="InterPro" id="IPR001469">
    <property type="entry name" value="ATP_synth_F1_dsu/esu"/>
</dbReference>
<evidence type="ECO:0000256" key="7">
    <source>
        <dbReference type="ARBA" id="ARBA00023310"/>
    </source>
</evidence>
<reference evidence="9" key="2">
    <citation type="submission" date="2023-12" db="EMBL/GenBank/DDBJ databases">
        <authorList>
            <person name="Sun Q."/>
            <person name="Inoue M."/>
        </authorList>
    </citation>
    <scope>NUCLEOTIDE SEQUENCE</scope>
    <source>
        <strain evidence="9">JCM 17590</strain>
    </source>
</reference>
<reference evidence="9" key="1">
    <citation type="journal article" date="2014" name="Int. J. Syst. Evol. Microbiol.">
        <title>Complete genome of a new Firmicutes species belonging to the dominant human colonic microbiota ('Ruminococcus bicirculans') reveals two chromosomes and a selective capacity to utilize plant glucans.</title>
        <authorList>
            <consortium name="NISC Comparative Sequencing Program"/>
            <person name="Wegmann U."/>
            <person name="Louis P."/>
            <person name="Goesmann A."/>
            <person name="Henrissat B."/>
            <person name="Duncan S.H."/>
            <person name="Flint H.J."/>
        </authorList>
    </citation>
    <scope>NUCLEOTIDE SEQUENCE</scope>
    <source>
        <strain evidence="9">JCM 17590</strain>
    </source>
</reference>
<evidence type="ECO:0000313" key="9">
    <source>
        <dbReference type="EMBL" id="GAA4164843.1"/>
    </source>
</evidence>
<protein>
    <recommendedName>
        <fullName evidence="8">ATP synthase F1 complex delta/epsilon subunit N-terminal domain-containing protein</fullName>
    </recommendedName>
</protein>
<evidence type="ECO:0000313" key="10">
    <source>
        <dbReference type="Proteomes" id="UP001415169"/>
    </source>
</evidence>
<dbReference type="InterPro" id="IPR036771">
    <property type="entry name" value="ATPsynth_dsu/esu_N"/>
</dbReference>
<keyword evidence="4" id="KW-0406">Ion transport</keyword>
<dbReference type="NCBIfam" id="NF009977">
    <property type="entry name" value="PRK13442.1"/>
    <property type="match status" value="1"/>
</dbReference>
<evidence type="ECO:0000256" key="4">
    <source>
        <dbReference type="ARBA" id="ARBA00023065"/>
    </source>
</evidence>
<dbReference type="Proteomes" id="UP001415169">
    <property type="component" value="Unassembled WGS sequence"/>
</dbReference>
<comment type="subcellular location">
    <subcellularLocation>
        <location evidence="1">Cell membrane</location>
        <topology evidence="1">Peripheral membrane protein</topology>
    </subcellularLocation>
</comment>
<evidence type="ECO:0000256" key="5">
    <source>
        <dbReference type="ARBA" id="ARBA00023136"/>
    </source>
</evidence>
<feature type="domain" description="ATP synthase F1 complex delta/epsilon subunit N-terminal" evidence="8">
    <location>
        <begin position="5"/>
        <end position="84"/>
    </location>
</feature>
<dbReference type="PANTHER" id="PTHR13822">
    <property type="entry name" value="ATP SYNTHASE DELTA/EPSILON CHAIN"/>
    <property type="match status" value="1"/>
</dbReference>
<keyword evidence="3" id="KW-0813">Transport</keyword>
<dbReference type="PANTHER" id="PTHR13822:SF10">
    <property type="entry name" value="ATP SYNTHASE EPSILON CHAIN, CHLOROPLASTIC"/>
    <property type="match status" value="1"/>
</dbReference>
<evidence type="ECO:0000256" key="1">
    <source>
        <dbReference type="ARBA" id="ARBA00004202"/>
    </source>
</evidence>